<dbReference type="InterPro" id="IPR006977">
    <property type="entry name" value="Yip1_dom"/>
</dbReference>
<dbReference type="EMBL" id="QPJD01000011">
    <property type="protein sequence ID" value="RCW44922.1"/>
    <property type="molecule type" value="Genomic_DNA"/>
</dbReference>
<sequence>MSIENHYEPPYKRDPEGLAPWLSVWVRTRETIRQFLDSSNPASNMIVIALLAGIVNALNQASSKGYLDDSSIGALIFVVIAGGMIGGLVSLYFLSFILKWTGSWLGGAGTSAELRVAVTRGINVPVIMVGILWIPELLLFGQELFTTEMPRVDASPILTGLYYFFLGIEVILSVWSIIIALKAIGEAHRFSAWKALWSVIIPGIILVFIICIIMIIASVAT</sequence>
<reference evidence="7 8" key="1">
    <citation type="submission" date="2018-07" db="EMBL/GenBank/DDBJ databases">
        <title>Genomic Encyclopedia of Type Strains, Phase III (KMG-III): the genomes of soil and plant-associated and newly described type strains.</title>
        <authorList>
            <person name="Whitman W."/>
        </authorList>
    </citation>
    <scope>NUCLEOTIDE SEQUENCE [LARGE SCALE GENOMIC DNA]</scope>
    <source>
        <strain evidence="7 8">CECT 7506</strain>
    </source>
</reference>
<feature type="domain" description="Yip1" evidence="6">
    <location>
        <begin position="23"/>
        <end position="212"/>
    </location>
</feature>
<evidence type="ECO:0000313" key="7">
    <source>
        <dbReference type="EMBL" id="RCW44922.1"/>
    </source>
</evidence>
<keyword evidence="2 5" id="KW-0812">Transmembrane</keyword>
<dbReference type="RefSeq" id="WP_114381627.1">
    <property type="nucleotide sequence ID" value="NZ_QPJD01000011.1"/>
</dbReference>
<proteinExistence type="predicted"/>
<feature type="transmembrane region" description="Helical" evidence="5">
    <location>
        <begin position="122"/>
        <end position="141"/>
    </location>
</feature>
<feature type="transmembrane region" description="Helical" evidence="5">
    <location>
        <begin position="42"/>
        <end position="59"/>
    </location>
</feature>
<dbReference type="OrthoDB" id="2987623at2"/>
<feature type="transmembrane region" description="Helical" evidence="5">
    <location>
        <begin position="196"/>
        <end position="220"/>
    </location>
</feature>
<keyword evidence="3 5" id="KW-1133">Transmembrane helix</keyword>
<comment type="caution">
    <text evidence="7">The sequence shown here is derived from an EMBL/GenBank/DDBJ whole genome shotgun (WGS) entry which is preliminary data.</text>
</comment>
<keyword evidence="4 5" id="KW-0472">Membrane</keyword>
<dbReference type="AlphaFoldDB" id="A0A368VXL1"/>
<evidence type="ECO:0000259" key="6">
    <source>
        <dbReference type="Pfam" id="PF04893"/>
    </source>
</evidence>
<dbReference type="GO" id="GO:0016020">
    <property type="term" value="C:membrane"/>
    <property type="evidence" value="ECO:0007669"/>
    <property type="project" value="UniProtKB-SubCell"/>
</dbReference>
<evidence type="ECO:0000256" key="3">
    <source>
        <dbReference type="ARBA" id="ARBA00022989"/>
    </source>
</evidence>
<gene>
    <name evidence="7" type="ORF">DFP97_111149</name>
</gene>
<feature type="transmembrane region" description="Helical" evidence="5">
    <location>
        <begin position="161"/>
        <end position="184"/>
    </location>
</feature>
<evidence type="ECO:0000256" key="5">
    <source>
        <dbReference type="SAM" id="Phobius"/>
    </source>
</evidence>
<accession>A0A368VXL1</accession>
<evidence type="ECO:0000256" key="4">
    <source>
        <dbReference type="ARBA" id="ARBA00023136"/>
    </source>
</evidence>
<dbReference type="Pfam" id="PF04893">
    <property type="entry name" value="Yip1"/>
    <property type="match status" value="1"/>
</dbReference>
<feature type="transmembrane region" description="Helical" evidence="5">
    <location>
        <begin position="71"/>
        <end position="94"/>
    </location>
</feature>
<evidence type="ECO:0000256" key="2">
    <source>
        <dbReference type="ARBA" id="ARBA00022692"/>
    </source>
</evidence>
<protein>
    <submittedName>
        <fullName evidence="7">Yip1-like protein</fullName>
    </submittedName>
</protein>
<organism evidence="7 8">
    <name type="scientific">Paenibacillus prosopidis</name>
    <dbReference type="NCBI Taxonomy" id="630520"/>
    <lineage>
        <taxon>Bacteria</taxon>
        <taxon>Bacillati</taxon>
        <taxon>Bacillota</taxon>
        <taxon>Bacilli</taxon>
        <taxon>Bacillales</taxon>
        <taxon>Paenibacillaceae</taxon>
        <taxon>Paenibacillus</taxon>
    </lineage>
</organism>
<evidence type="ECO:0000256" key="1">
    <source>
        <dbReference type="ARBA" id="ARBA00004141"/>
    </source>
</evidence>
<comment type="subcellular location">
    <subcellularLocation>
        <location evidence="1">Membrane</location>
        <topology evidence="1">Multi-pass membrane protein</topology>
    </subcellularLocation>
</comment>
<evidence type="ECO:0000313" key="8">
    <source>
        <dbReference type="Proteomes" id="UP000252415"/>
    </source>
</evidence>
<name>A0A368VXL1_9BACL</name>
<keyword evidence="8" id="KW-1185">Reference proteome</keyword>
<dbReference type="Proteomes" id="UP000252415">
    <property type="component" value="Unassembled WGS sequence"/>
</dbReference>